<evidence type="ECO:0008006" key="5">
    <source>
        <dbReference type="Google" id="ProtNLM"/>
    </source>
</evidence>
<evidence type="ECO:0000313" key="4">
    <source>
        <dbReference type="Proteomes" id="UP000559027"/>
    </source>
</evidence>
<comment type="caution">
    <text evidence="3">The sequence shown here is derived from an EMBL/GenBank/DDBJ whole genome shotgun (WGS) entry which is preliminary data.</text>
</comment>
<dbReference type="SUPFAM" id="SSF47616">
    <property type="entry name" value="GST C-terminal domain-like"/>
    <property type="match status" value="1"/>
</dbReference>
<feature type="domain" description="GST N-terminal" evidence="1">
    <location>
        <begin position="33"/>
        <end position="115"/>
    </location>
</feature>
<dbReference type="InterPro" id="IPR050983">
    <property type="entry name" value="GST_Omega/HSP26"/>
</dbReference>
<dbReference type="InterPro" id="IPR010987">
    <property type="entry name" value="Glutathione-S-Trfase_C-like"/>
</dbReference>
<dbReference type="InterPro" id="IPR036282">
    <property type="entry name" value="Glutathione-S-Trfase_C_sf"/>
</dbReference>
<dbReference type="SUPFAM" id="SSF52833">
    <property type="entry name" value="Thioredoxin-like"/>
    <property type="match status" value="1"/>
</dbReference>
<evidence type="ECO:0000259" key="2">
    <source>
        <dbReference type="PROSITE" id="PS50405"/>
    </source>
</evidence>
<sequence>MADSGKKVDKGKVYHTKCTGTALDTVTRHNGDEDITLFGSCFCPFVQRAWIAFEYLGIPYKYYEVDPYKKPKELLEVSPKGLVPGLRFNNTEPPRALNESTVIMDYLEDLASGTTRRSLLPPVTNPYARALVRLQADHVNRTIIPAFYRFLQAQDTEAQINTGREFHEAIVGLVALLERAEREVLGGGGVSGEGERNALSKGLGLWIDGGDLGWADVMVAPWMYRAKLVLKHYRGFELPEGEKFNAWLKRLFEHQAVVATCSTDELYLDSYERQVDRLKSFWPLCNLSNVLDMPSIAQTLVRWRMLSIPAEDCHDMTVCNEEVRDYVQLCKREDSFCL</sequence>
<reference evidence="3 4" key="1">
    <citation type="journal article" date="2020" name="ISME J.">
        <title>Uncovering the hidden diversity of litter-decomposition mechanisms in mushroom-forming fungi.</title>
        <authorList>
            <person name="Floudas D."/>
            <person name="Bentzer J."/>
            <person name="Ahren D."/>
            <person name="Johansson T."/>
            <person name="Persson P."/>
            <person name="Tunlid A."/>
        </authorList>
    </citation>
    <scope>NUCLEOTIDE SEQUENCE [LARGE SCALE GENOMIC DNA]</scope>
    <source>
        <strain evidence="3 4">CBS 146.42</strain>
    </source>
</reference>
<dbReference type="PANTHER" id="PTHR43968">
    <property type="match status" value="1"/>
</dbReference>
<dbReference type="Gene3D" id="1.20.1050.10">
    <property type="match status" value="1"/>
</dbReference>
<dbReference type="CDD" id="cd00570">
    <property type="entry name" value="GST_N_family"/>
    <property type="match status" value="1"/>
</dbReference>
<dbReference type="GO" id="GO:0005737">
    <property type="term" value="C:cytoplasm"/>
    <property type="evidence" value="ECO:0007669"/>
    <property type="project" value="TreeGrafter"/>
</dbReference>
<dbReference type="SFLD" id="SFLDG00358">
    <property type="entry name" value="Main_(cytGST)"/>
    <property type="match status" value="1"/>
</dbReference>
<name>A0A8H5GFS3_9AGAR</name>
<dbReference type="SFLD" id="SFLDS00019">
    <property type="entry name" value="Glutathione_Transferase_(cytos"/>
    <property type="match status" value="1"/>
</dbReference>
<evidence type="ECO:0000313" key="3">
    <source>
        <dbReference type="EMBL" id="KAF5364137.1"/>
    </source>
</evidence>
<dbReference type="InterPro" id="IPR040079">
    <property type="entry name" value="Glutathione_S-Trfase"/>
</dbReference>
<dbReference type="Gene3D" id="3.40.30.10">
    <property type="entry name" value="Glutaredoxin"/>
    <property type="match status" value="1"/>
</dbReference>
<dbReference type="Proteomes" id="UP000559027">
    <property type="component" value="Unassembled WGS sequence"/>
</dbReference>
<dbReference type="PROSITE" id="PS50405">
    <property type="entry name" value="GST_CTER"/>
    <property type="match status" value="1"/>
</dbReference>
<dbReference type="InterPro" id="IPR004045">
    <property type="entry name" value="Glutathione_S-Trfase_N"/>
</dbReference>
<gene>
    <name evidence="3" type="ORF">D9756_000141</name>
</gene>
<dbReference type="Pfam" id="PF13417">
    <property type="entry name" value="GST_N_3"/>
    <property type="match status" value="1"/>
</dbReference>
<proteinExistence type="predicted"/>
<dbReference type="Pfam" id="PF13410">
    <property type="entry name" value="GST_C_2"/>
    <property type="match status" value="1"/>
</dbReference>
<dbReference type="PROSITE" id="PS50404">
    <property type="entry name" value="GST_NTER"/>
    <property type="match status" value="1"/>
</dbReference>
<feature type="domain" description="GST C-terminal" evidence="2">
    <location>
        <begin position="125"/>
        <end position="278"/>
    </location>
</feature>
<organism evidence="3 4">
    <name type="scientific">Leucocoprinus leucothites</name>
    <dbReference type="NCBI Taxonomy" id="201217"/>
    <lineage>
        <taxon>Eukaryota</taxon>
        <taxon>Fungi</taxon>
        <taxon>Dikarya</taxon>
        <taxon>Basidiomycota</taxon>
        <taxon>Agaricomycotina</taxon>
        <taxon>Agaricomycetes</taxon>
        <taxon>Agaricomycetidae</taxon>
        <taxon>Agaricales</taxon>
        <taxon>Agaricineae</taxon>
        <taxon>Agaricaceae</taxon>
        <taxon>Leucocoprinus</taxon>
    </lineage>
</organism>
<dbReference type="AlphaFoldDB" id="A0A8H5GFS3"/>
<keyword evidence="4" id="KW-1185">Reference proteome</keyword>
<protein>
    <recommendedName>
        <fullName evidence="5">Glutathione S-transferase</fullName>
    </recommendedName>
</protein>
<dbReference type="OrthoDB" id="4951845at2759"/>
<evidence type="ECO:0000259" key="1">
    <source>
        <dbReference type="PROSITE" id="PS50404"/>
    </source>
</evidence>
<dbReference type="InterPro" id="IPR036249">
    <property type="entry name" value="Thioredoxin-like_sf"/>
</dbReference>
<dbReference type="CDD" id="cd00299">
    <property type="entry name" value="GST_C_family"/>
    <property type="match status" value="1"/>
</dbReference>
<dbReference type="PANTHER" id="PTHR43968:SF6">
    <property type="entry name" value="GLUTATHIONE S-TRANSFERASE OMEGA"/>
    <property type="match status" value="1"/>
</dbReference>
<dbReference type="EMBL" id="JAACJO010000001">
    <property type="protein sequence ID" value="KAF5364137.1"/>
    <property type="molecule type" value="Genomic_DNA"/>
</dbReference>
<accession>A0A8H5GFS3</accession>